<protein>
    <submittedName>
        <fullName evidence="1">Uncharacterized protein</fullName>
    </submittedName>
</protein>
<name>A0A371DQU8_9APHY</name>
<gene>
    <name evidence="1" type="ORF">OH76DRAFT_1397234</name>
</gene>
<reference evidence="1 2" key="1">
    <citation type="journal article" date="2018" name="Biotechnol. Biofuels">
        <title>Integrative visual omics of the white-rot fungus Polyporus brumalis exposes the biotechnological potential of its oxidative enzymes for delignifying raw plant biomass.</title>
        <authorList>
            <person name="Miyauchi S."/>
            <person name="Rancon A."/>
            <person name="Drula E."/>
            <person name="Hage H."/>
            <person name="Chaduli D."/>
            <person name="Favel A."/>
            <person name="Grisel S."/>
            <person name="Henrissat B."/>
            <person name="Herpoel-Gimbert I."/>
            <person name="Ruiz-Duenas F.J."/>
            <person name="Chevret D."/>
            <person name="Hainaut M."/>
            <person name="Lin J."/>
            <person name="Wang M."/>
            <person name="Pangilinan J."/>
            <person name="Lipzen A."/>
            <person name="Lesage-Meessen L."/>
            <person name="Navarro D."/>
            <person name="Riley R."/>
            <person name="Grigoriev I.V."/>
            <person name="Zhou S."/>
            <person name="Raouche S."/>
            <person name="Rosso M.N."/>
        </authorList>
    </citation>
    <scope>NUCLEOTIDE SEQUENCE [LARGE SCALE GENOMIC DNA]</scope>
    <source>
        <strain evidence="1 2">BRFM 1820</strain>
    </source>
</reference>
<dbReference type="EMBL" id="KZ857383">
    <property type="protein sequence ID" value="RDX54920.1"/>
    <property type="molecule type" value="Genomic_DNA"/>
</dbReference>
<keyword evidence="2" id="KW-1185">Reference proteome</keyword>
<sequence>MLIRPVLAAAEKRSQARRLTSVAASWVSTLLHAHTPRRHLSGNLPLLQRDFDQPAAAIPTASASGDFKHCRVRCLTLLTPWDGQAFVTLDIREPRGV</sequence>
<evidence type="ECO:0000313" key="2">
    <source>
        <dbReference type="Proteomes" id="UP000256964"/>
    </source>
</evidence>
<accession>A0A371DQU8</accession>
<evidence type="ECO:0000313" key="1">
    <source>
        <dbReference type="EMBL" id="RDX54920.1"/>
    </source>
</evidence>
<organism evidence="1 2">
    <name type="scientific">Lentinus brumalis</name>
    <dbReference type="NCBI Taxonomy" id="2498619"/>
    <lineage>
        <taxon>Eukaryota</taxon>
        <taxon>Fungi</taxon>
        <taxon>Dikarya</taxon>
        <taxon>Basidiomycota</taxon>
        <taxon>Agaricomycotina</taxon>
        <taxon>Agaricomycetes</taxon>
        <taxon>Polyporales</taxon>
        <taxon>Polyporaceae</taxon>
        <taxon>Lentinus</taxon>
    </lineage>
</organism>
<dbReference type="AlphaFoldDB" id="A0A371DQU8"/>
<dbReference type="Proteomes" id="UP000256964">
    <property type="component" value="Unassembled WGS sequence"/>
</dbReference>
<proteinExistence type="predicted"/>